<feature type="compositionally biased region" description="Polar residues" evidence="4">
    <location>
        <begin position="1149"/>
        <end position="1158"/>
    </location>
</feature>
<evidence type="ECO:0000256" key="1">
    <source>
        <dbReference type="ARBA" id="ARBA00004613"/>
    </source>
</evidence>
<dbReference type="InterPro" id="IPR010566">
    <property type="entry name" value="Haemolys_ca-bd"/>
</dbReference>
<dbReference type="SMART" id="SM00736">
    <property type="entry name" value="CADG"/>
    <property type="match status" value="7"/>
</dbReference>
<evidence type="ECO:0000313" key="6">
    <source>
        <dbReference type="EMBL" id="NHZ82142.1"/>
    </source>
</evidence>
<feature type="region of interest" description="Disordered" evidence="4">
    <location>
        <begin position="1976"/>
        <end position="2007"/>
    </location>
</feature>
<name>A0ABX0N9N6_9BURK</name>
<feature type="region of interest" description="Disordered" evidence="4">
    <location>
        <begin position="995"/>
        <end position="1016"/>
    </location>
</feature>
<feature type="domain" description="Dystroglycan-type cadherin-like" evidence="5">
    <location>
        <begin position="2116"/>
        <end position="2221"/>
    </location>
</feature>
<feature type="region of interest" description="Disordered" evidence="4">
    <location>
        <begin position="807"/>
        <end position="851"/>
    </location>
</feature>
<reference evidence="6 7" key="1">
    <citation type="submission" date="2019-10" db="EMBL/GenBank/DDBJ databases">
        <title>Taxonomy of Antarctic Massilia spp.: description of Massilia rubra sp. nov., Massilia aquatica sp. nov., Massilia mucilaginosa sp. nov., Massilia frigida sp. nov. isolated from streams, lakes and regoliths.</title>
        <authorList>
            <person name="Holochova P."/>
            <person name="Sedlacek I."/>
            <person name="Kralova S."/>
            <person name="Maslanova I."/>
            <person name="Busse H.-J."/>
            <person name="Stankova E."/>
            <person name="Vrbovska V."/>
            <person name="Kovarovic V."/>
            <person name="Bartak M."/>
            <person name="Svec P."/>
            <person name="Pantucek R."/>
        </authorList>
    </citation>
    <scope>NUCLEOTIDE SEQUENCE [LARGE SCALE GENOMIC DNA]</scope>
    <source>
        <strain evidence="6 7">CCM 8695</strain>
    </source>
</reference>
<dbReference type="EMBL" id="WHJG01000029">
    <property type="protein sequence ID" value="NHZ82142.1"/>
    <property type="molecule type" value="Genomic_DNA"/>
</dbReference>
<feature type="domain" description="Dystroglycan-type cadherin-like" evidence="5">
    <location>
        <begin position="2823"/>
        <end position="2921"/>
    </location>
</feature>
<keyword evidence="7" id="KW-1185">Reference proteome</keyword>
<dbReference type="InterPro" id="IPR018511">
    <property type="entry name" value="Hemolysin-typ_Ca-bd_CS"/>
</dbReference>
<gene>
    <name evidence="6" type="ORF">F2P44_23100</name>
</gene>
<feature type="compositionally biased region" description="Gly residues" evidence="4">
    <location>
        <begin position="1000"/>
        <end position="1013"/>
    </location>
</feature>
<evidence type="ECO:0000313" key="7">
    <source>
        <dbReference type="Proteomes" id="UP000621455"/>
    </source>
</evidence>
<dbReference type="PROSITE" id="PS00330">
    <property type="entry name" value="HEMOLYSIN_CALCIUM"/>
    <property type="match status" value="19"/>
</dbReference>
<evidence type="ECO:0000256" key="2">
    <source>
        <dbReference type="ARBA" id="ARBA00022525"/>
    </source>
</evidence>
<dbReference type="InterPro" id="IPR006644">
    <property type="entry name" value="Cadg"/>
</dbReference>
<dbReference type="Pfam" id="PF00353">
    <property type="entry name" value="HemolysinCabind"/>
    <property type="match status" value="28"/>
</dbReference>
<dbReference type="Pfam" id="PF05345">
    <property type="entry name" value="He_PIG"/>
    <property type="match status" value="7"/>
</dbReference>
<dbReference type="Pfam" id="PF06594">
    <property type="entry name" value="HCBP_related"/>
    <property type="match status" value="5"/>
</dbReference>
<accession>A0ABX0N9N6</accession>
<dbReference type="InterPro" id="IPR050557">
    <property type="entry name" value="RTX_toxin/Mannuronan_C5-epim"/>
</dbReference>
<feature type="domain" description="Dystroglycan-type cadherin-like" evidence="5">
    <location>
        <begin position="2726"/>
        <end position="2822"/>
    </location>
</feature>
<dbReference type="SUPFAM" id="SSF49313">
    <property type="entry name" value="Cadherin-like"/>
    <property type="match status" value="6"/>
</dbReference>
<feature type="compositionally biased region" description="Polar residues" evidence="4">
    <location>
        <begin position="653"/>
        <end position="662"/>
    </location>
</feature>
<sequence>MRDVLTAASNLSVAGGGAIGGGQGAAEGDVLENVVNALAGMFLGKDKYRQLLGSPSGGTWATLDFKAKENEAEYTGRTKFYEVLTAVTNSTAYKGLLGKMQLSGPETTGSDARKDFGALLSVVYLTPFALSIGADKALAQLQAVNPELAEKFNKDLQLGTKDFLHGDASLSNEYLNTRADLAKRKLYYSIKNGRYDLTVGAESAADKSATSYDNDGIVWIDRASKLIVRRKEDVTSAKFVVFGSDQSESDITGGGRDDSLFGGGGADIVNGGAGDDHLEGNDGADVLNGGTGKDKLLGGSGDDKLDGGVGNDLLNAGEGNDTYVFSGDYGNDVIYDLGGVGHVQIDGVTIGKGVGNGKRDQWRFEMGGGVSATLSLLDDPESSTGKKLVIVKGDDGKNSVTIGNFDLARAQAGGYLGIQLDNTVKAAIKVGGGDNLWRQPTFDPGSLAGASVDVVEGTGRTFTVYLNQAAKAGQSVTLNIGGAGDTLKAILGDITVPASGAVIPLVEGQTQVSFALVQDGALSADLNATVMAMVTGKDGTATTNTFNLALKDSGELTRTYKGDQSPAASSPTDLYDWSTSIWQANGTLTNAIAQPNFSDVIYGSNGRDKIFGFGGNDALDGGKDADDIDGGDGDDMLGGGTGSDRIVGGNGNDFISSASTLNVGRRRRPDDSFTPPEGATPIAAGAGWGVYMTKGDEPNQTATWSGSNDPSGSDPDYVDGGAGNDAIVGSDGADRLLGGTGDDRISGRAGDDVMEGNDGDDAIDGDGISTPDLFTTLPTSMHGHDFIDGGAGNDRLSGQGGSDVVFGGAGNDNISGDTSGKTDDKSYAAPQYHGEDYLDGEGGNDYLEGGGKNDTLYGGSGADSLWGDTSAANLTSPSDNALIWGDDYLDGEEGDDFLTGGGGDDVLFGGIGSDNMWGDSADSTSSAGHVKVEFQGNDYLDGEDGDDNLSGGAKNDSLFGGAGNDNLYGDLPASGVGAGEGAVVWGNDYLGGEDGDDYAQGGGGDDTLSGGSGKDVLFGDERSAALEGSFQGDDMIDGGEGDDQLIGGGGKDNLIGGAGNDILLGDDEASVLPIEANGNDFLDGGDGNDQLGGGGGDDVLLGGAGNDILDGGTGADVLDGGDGDDVYNVDNEGDIIRETAPPSTVAAGKQSSSGSSPDQIGGKLMMISNPSVVVAAGTSVDNVNSSVSYQLGDNLENLTLTGNSAIDGTGNELANQVVGNGSDNKLLGGAGDDVLNGGAGNDVYLFNRGDGKDTIENVDLLRNTGNLVIPQALDALRFSADIADTDVIVSRDVDHLVLIIKGSNDQVSLRNYFAANTIAGTIVSDSKVDRIEFANGVVWTPEKIAAILARQANNQSPVAGPGVPLLKARSGDAFRYALAANNLTDPDADDTLHYTVTLRDQPTAPAWLKFDAATRTLSGIPDDASVGRLELTVLATDDYGAGTGIGIAVDVGAANRKPESKSTPPDAKASRGTPLSYLVPAGLFADPDGDALTYSVTLDKGASLPSWLNFNAKTGVLSGTPTALERLVLAITATDAHGLSAQTLMKLDVENRVPTFGAWSQLPGGAANEALKFTIPQGSFTDGDAGDVLTYAATAADGSALPAWLKFDAATRTLSGTPPAVGEYKVLVKASDINGGTASALLPIMIDPNQVYAGTDAADVKEGGWGHDSLKGLGGNDTLLGAFGNDRLDGGVGNDLLKGGGGADTYVFGKGYGNDTIDNQDLPSQAGIDTIEFLPGVAVGDVKPTRLDNDLILSLPASGDSLRVLNYFKADELALSQVEAIKFADGTTWTLAQILPFLLVGSAGNDKLYGTDGNDLLDGGAGNDRLDAGAGNDTLAGGTGSDDLIGGAGADTYRFNKGDGKDTISDVSPAVTTPDVDRLEFGAGLSPADVEAVRDGPTLRLNFGNSGDGVTIWSYFSARTDLNLAVEQIAFADGTLWTQAMVLQQVLKGTDLDDKLDGTSGNDVITGRKGQDTLLGMQGNDSLSGGPGNDTLDGGAGDDVLDGGAGRDRMVGGAGNDTFVFGHGDGPDFIFTSDTAPGKVDTIRFADDVQASDVLVERWENKLVLTIRSSKDTLFVEDYFLEANGVRTGKIEQVQFAEGVSWSTAVIDQMAVPHTNTKPLISDWAFDMNGNVNSTFSVVLPTNRIVDPDYYDVLSFTVGAILGAPAVPAWLKFDPLTMKLWGTPGANDQGTVAFHLFGTDLYGATTARQFFINIGPVSIAPTVQSSIPDLVTSQGTPFQFTLGDVFTDVDKGDVVAYSATLASGGVLPTWLTFDPVTRQFNGLSNAAGTVSVKVTGTDLGGKTASDVFDIVVSANNIVTGTAGNDTLKGGVGNDLIKGLGGNDDLESGLGRDTLEGGTGDDTYVINDGDDSVIENVNEGIDTVRTALPDYTLPANVDNLVFSGEGTQSVLNGNNLNNNISAGLGSQTLDGGMGADTMAGGTGNDDYVADSTLDIVVELPGGGYDRVNSSASFTLPANVESLELLGTANMDATGNVADNTIHGNEGNNRLDGGAGRDYLYGHGGDDTYVIDNIDDVAVDDSGNDTVETSISSQSVLFDGIENLTLTGGALSRFGNALDNVIKGNTLKNTLSGLAGNDQLLGGAGDDTLSGGAGNDVYVVERGDGKDVVINDDVLGAIDTLRFGKDIAEADVIAQRSGDNLLLQIKGSTDQVTFSKYFIADVSKDGAIVNNKIERVEFVGGAVWDQAKIQTLVDISTANKVPVRGPGAVAPFKAEVGKPLTFTLAANTMVDPDPLDTFAYSASLANDVPLPAWLKFDAASRTFSGTPTATDVGSVPVKLWGTDNHGGRGYIDLPLVVSPANRTPVLAAALADQANALGTAFSYVVPAGAFTDPDAGTVLSYSATMADGTPLPGWMSFNATTRAFGGTAPAAGTFSVKVTARDAGNLSASDVFDLVVSVKNLTLTGTAGADQLNGGAGNDILNGLDGNDKLNGGEGNDSMDGGLGSDTMSGGAGDDVYVFDQAADVAVEAANEGNDTVKSGLTTVLGNNIEALTLTGTAPINATGNALNNVLTGNSGDNTLDGGSGADILNGGSGNDLYIVDNAGDIVNEGNYVGVDTVQTGLNYELGAYLDNLTLTGSLAVDGKGNAGNNVIKGNANNNLLDGGAGADALSGGAGNDTYIVDNAGDTVAELANEGIDTVKSGVSSVLGANIEALFLTGANGIGGSGNAINNLLVGNGANNALNGDAGNDLLQGGAGIDTLTDTLGNNLLDGGTGNDTLTGGAGKEMLIGGAGNDAIVTGDGADIIAFNRGDGQDVVNASTGKDNTVSLGKGVLYADLLFKKTANDLVLVTGAAEQITFKDWYAAPANRSVANLQVVIEGGSDYNAASANKLNNKKVEQFNFDGLVGAFDAARTANPALTSWALSTSLLNFYLSGSDAAALGGDLAYQYARNGNLTSMSMLPAGALLSSPAFGVTAQPLQAGSALRDLSPQLG</sequence>
<feature type="compositionally biased region" description="Gly residues" evidence="4">
    <location>
        <begin position="840"/>
        <end position="851"/>
    </location>
</feature>
<comment type="subcellular location">
    <subcellularLocation>
        <location evidence="1">Secreted</location>
    </subcellularLocation>
</comment>
<dbReference type="Gene3D" id="2.60.40.10">
    <property type="entry name" value="Immunoglobulins"/>
    <property type="match status" value="7"/>
</dbReference>
<feature type="compositionally biased region" description="Acidic residues" evidence="4">
    <location>
        <begin position="752"/>
        <end position="764"/>
    </location>
</feature>
<feature type="region of interest" description="Disordered" evidence="4">
    <location>
        <begin position="621"/>
        <end position="776"/>
    </location>
</feature>
<feature type="region of interest" description="Disordered" evidence="4">
    <location>
        <begin position="1139"/>
        <end position="1159"/>
    </location>
</feature>
<comment type="caution">
    <text evidence="6">The sequence shown here is derived from an EMBL/GenBank/DDBJ whole genome shotgun (WGS) entry which is preliminary data.</text>
</comment>
<feature type="domain" description="Dystroglycan-type cadherin-like" evidence="5">
    <location>
        <begin position="1561"/>
        <end position="1653"/>
    </location>
</feature>
<keyword evidence="2" id="KW-0964">Secreted</keyword>
<dbReference type="PRINTS" id="PR00313">
    <property type="entry name" value="CABNDNGRPT"/>
</dbReference>
<feature type="domain" description="Dystroglycan-type cadherin-like" evidence="5">
    <location>
        <begin position="2222"/>
        <end position="2319"/>
    </location>
</feature>
<feature type="region of interest" description="Disordered" evidence="4">
    <location>
        <begin position="2945"/>
        <end position="2964"/>
    </location>
</feature>
<keyword evidence="3" id="KW-0106">Calcium</keyword>
<feature type="compositionally biased region" description="Low complexity" evidence="4">
    <location>
        <begin position="705"/>
        <end position="715"/>
    </location>
</feature>
<dbReference type="InterPro" id="IPR013783">
    <property type="entry name" value="Ig-like_fold"/>
</dbReference>
<feature type="compositionally biased region" description="Acidic residues" evidence="4">
    <location>
        <begin position="626"/>
        <end position="635"/>
    </location>
</feature>
<dbReference type="Gene3D" id="2.150.10.10">
    <property type="entry name" value="Serralysin-like metalloprotease, C-terminal"/>
    <property type="match status" value="16"/>
</dbReference>
<feature type="compositionally biased region" description="Basic and acidic residues" evidence="4">
    <location>
        <begin position="741"/>
        <end position="751"/>
    </location>
</feature>
<dbReference type="SUPFAM" id="SSF51120">
    <property type="entry name" value="beta-Roll"/>
    <property type="match status" value="17"/>
</dbReference>
<dbReference type="PANTHER" id="PTHR38340">
    <property type="entry name" value="S-LAYER PROTEIN"/>
    <property type="match status" value="1"/>
</dbReference>
<feature type="domain" description="Dystroglycan-type cadherin-like" evidence="5">
    <location>
        <begin position="1358"/>
        <end position="1458"/>
    </location>
</feature>
<evidence type="ECO:0000256" key="4">
    <source>
        <dbReference type="SAM" id="MobiDB-lite"/>
    </source>
</evidence>
<dbReference type="InterPro" id="IPR015919">
    <property type="entry name" value="Cadherin-like_sf"/>
</dbReference>
<feature type="domain" description="Dystroglycan-type cadherin-like" evidence="5">
    <location>
        <begin position="1459"/>
        <end position="1556"/>
    </location>
</feature>
<dbReference type="Proteomes" id="UP000621455">
    <property type="component" value="Unassembled WGS sequence"/>
</dbReference>
<proteinExistence type="predicted"/>
<dbReference type="InterPro" id="IPR001343">
    <property type="entry name" value="Hemolysn_Ca-bd"/>
</dbReference>
<evidence type="ECO:0000256" key="3">
    <source>
        <dbReference type="ARBA" id="ARBA00022837"/>
    </source>
</evidence>
<protein>
    <recommendedName>
        <fullName evidence="5">Dystroglycan-type cadherin-like domain-containing protein</fullName>
    </recommendedName>
</protein>
<organism evidence="6 7">
    <name type="scientific">Massilia frigida</name>
    <dbReference type="NCBI Taxonomy" id="2609281"/>
    <lineage>
        <taxon>Bacteria</taxon>
        <taxon>Pseudomonadati</taxon>
        <taxon>Pseudomonadota</taxon>
        <taxon>Betaproteobacteria</taxon>
        <taxon>Burkholderiales</taxon>
        <taxon>Oxalobacteraceae</taxon>
        <taxon>Telluria group</taxon>
        <taxon>Massilia</taxon>
    </lineage>
</organism>
<dbReference type="PANTHER" id="PTHR38340:SF1">
    <property type="entry name" value="S-LAYER PROTEIN"/>
    <property type="match status" value="1"/>
</dbReference>
<evidence type="ECO:0000259" key="5">
    <source>
        <dbReference type="SMART" id="SM00736"/>
    </source>
</evidence>
<dbReference type="InterPro" id="IPR011049">
    <property type="entry name" value="Serralysin-like_metalloprot_C"/>
</dbReference>